<dbReference type="AlphaFoldDB" id="A0A1I7ZSJ2"/>
<evidence type="ECO:0000256" key="1">
    <source>
        <dbReference type="SAM" id="Phobius"/>
    </source>
</evidence>
<evidence type="ECO:0000313" key="2">
    <source>
        <dbReference type="Proteomes" id="UP000095287"/>
    </source>
</evidence>
<feature type="transmembrane region" description="Helical" evidence="1">
    <location>
        <begin position="59"/>
        <end position="77"/>
    </location>
</feature>
<keyword evidence="2" id="KW-1185">Reference proteome</keyword>
<reference evidence="3" key="1">
    <citation type="submission" date="2016-11" db="UniProtKB">
        <authorList>
            <consortium name="WormBaseParasite"/>
        </authorList>
    </citation>
    <scope>IDENTIFICATION</scope>
</reference>
<organism evidence="2 3">
    <name type="scientific">Steinernema glaseri</name>
    <dbReference type="NCBI Taxonomy" id="37863"/>
    <lineage>
        <taxon>Eukaryota</taxon>
        <taxon>Metazoa</taxon>
        <taxon>Ecdysozoa</taxon>
        <taxon>Nematoda</taxon>
        <taxon>Chromadorea</taxon>
        <taxon>Rhabditida</taxon>
        <taxon>Tylenchina</taxon>
        <taxon>Panagrolaimomorpha</taxon>
        <taxon>Strongyloidoidea</taxon>
        <taxon>Steinernematidae</taxon>
        <taxon>Steinernema</taxon>
    </lineage>
</organism>
<accession>A0A1I7ZSJ2</accession>
<proteinExistence type="predicted"/>
<keyword evidence="1" id="KW-0472">Membrane</keyword>
<protein>
    <submittedName>
        <fullName evidence="3">G_PROTEIN_RECEP_F1_2 domain-containing protein</fullName>
    </submittedName>
</protein>
<keyword evidence="1" id="KW-0812">Transmembrane</keyword>
<feature type="transmembrane region" description="Helical" evidence="1">
    <location>
        <begin position="25"/>
        <end position="47"/>
    </location>
</feature>
<sequence length="133" mass="14933">MGIAPTIPRSAHLVHLFMVEIRGEYTAVAVCNLAVLPLCLPPYLVILWNFCVQKEFQNILAYTIMFSMGAMDCLYLISGFQAGLMTLCWEHHEIWLLNSGSNILLLTSNEQATGDPQIQEQPAKGFFLQGMLR</sequence>
<name>A0A1I7ZSJ2_9BILA</name>
<keyword evidence="1" id="KW-1133">Transmembrane helix</keyword>
<dbReference type="Proteomes" id="UP000095287">
    <property type="component" value="Unplaced"/>
</dbReference>
<dbReference type="WBParaSite" id="L893_g29115.t1">
    <property type="protein sequence ID" value="L893_g29115.t1"/>
    <property type="gene ID" value="L893_g29115"/>
</dbReference>
<evidence type="ECO:0000313" key="3">
    <source>
        <dbReference type="WBParaSite" id="L893_g29115.t1"/>
    </source>
</evidence>